<dbReference type="EMBL" id="JASAXT010000005">
    <property type="protein sequence ID" value="MDP8148289.1"/>
    <property type="molecule type" value="Genomic_DNA"/>
</dbReference>
<reference evidence="2 3" key="1">
    <citation type="journal article" date="2023" name="Front. Microbiol.">
        <title>Phylogeography and host specificity of Pasteurellaceae pathogenic to sea-farmed fish in the north-east Atlantic.</title>
        <authorList>
            <person name="Gulla S."/>
            <person name="Colquhoun D.J."/>
            <person name="Olsen A.B."/>
            <person name="Spilsberg B."/>
            <person name="Lagesen K."/>
            <person name="Aakesson C.P."/>
            <person name="Strom S."/>
            <person name="Manji F."/>
            <person name="Birkbeck T.H."/>
            <person name="Nilsen H.K."/>
        </authorList>
    </citation>
    <scope>NUCLEOTIDE SEQUENCE [LARGE SCALE GENOMIC DNA]</scope>
    <source>
        <strain evidence="2 3">NVIB3131</strain>
    </source>
</reference>
<dbReference type="InterPro" id="IPR022266">
    <property type="entry name" value="DtrJ-like"/>
</dbReference>
<organism evidence="2 3">
    <name type="scientific">Phocoenobacter atlanticus subsp. atlanticus</name>
    <dbReference type="NCBI Taxonomy" id="3061285"/>
    <lineage>
        <taxon>Bacteria</taxon>
        <taxon>Pseudomonadati</taxon>
        <taxon>Pseudomonadota</taxon>
        <taxon>Gammaproteobacteria</taxon>
        <taxon>Pasteurellales</taxon>
        <taxon>Pasteurellaceae</taxon>
        <taxon>Phocoenobacter</taxon>
        <taxon>Phocoenobacter atlanticus</taxon>
    </lineage>
</organism>
<evidence type="ECO:0000313" key="3">
    <source>
        <dbReference type="Proteomes" id="UP001226020"/>
    </source>
</evidence>
<comment type="caution">
    <text evidence="2">The sequence shown here is derived from an EMBL/GenBank/DDBJ whole genome shotgun (WGS) entry which is preliminary data.</text>
</comment>
<keyword evidence="1" id="KW-0812">Transmembrane</keyword>
<name>A0AAW8CI78_9PAST</name>
<feature type="transmembrane region" description="Helical" evidence="1">
    <location>
        <begin position="133"/>
        <end position="163"/>
    </location>
</feature>
<gene>
    <name evidence="2" type="ORF">QJU57_04225</name>
</gene>
<dbReference type="AlphaFoldDB" id="A0AAW8CI78"/>
<evidence type="ECO:0000313" key="2">
    <source>
        <dbReference type="EMBL" id="MDP8148289.1"/>
    </source>
</evidence>
<keyword evidence="3" id="KW-1185">Reference proteome</keyword>
<feature type="transmembrane region" description="Helical" evidence="1">
    <location>
        <begin position="211"/>
        <end position="230"/>
    </location>
</feature>
<keyword evidence="1" id="KW-1133">Transmembrane helix</keyword>
<accession>A0AAW8CI78</accession>
<protein>
    <submittedName>
        <fullName evidence="2">DUF4400 domain-containing protein</fullName>
    </submittedName>
</protein>
<evidence type="ECO:0000256" key="1">
    <source>
        <dbReference type="SAM" id="Phobius"/>
    </source>
</evidence>
<sequence length="237" mass="26764">MTSKQIKTAKTHNNSRYSSINLIFKPIELGLNIISYIVISIIINTTIEWLSIIFDIFPYNHAQQILQIEISYLSNNFTTTLFGISAQELIDNILSIFTVYLHSTPNNSSDAIMISINWIKSLGNSFTPYINSLLYITMITATRCVIILLSISLFIIVGIAAMVDGLHIRELRKVGGDDEHGDVYHWAKASISKIITISPIIYLAYPSSINPNFVLLPGIIMFFIATFLFFSKYKKIL</sequence>
<dbReference type="Pfam" id="PF14348">
    <property type="entry name" value="DtrJ-like"/>
    <property type="match status" value="1"/>
</dbReference>
<dbReference type="Proteomes" id="UP001226020">
    <property type="component" value="Unassembled WGS sequence"/>
</dbReference>
<proteinExistence type="predicted"/>
<dbReference type="RefSeq" id="WP_306351467.1">
    <property type="nucleotide sequence ID" value="NZ_JASAWV010000005.1"/>
</dbReference>
<feature type="transmembrane region" description="Helical" evidence="1">
    <location>
        <begin position="183"/>
        <end position="205"/>
    </location>
</feature>
<keyword evidence="1" id="KW-0472">Membrane</keyword>